<keyword evidence="2" id="KW-0472">Membrane</keyword>
<dbReference type="EMBL" id="JANBTW010000003">
    <property type="protein sequence ID" value="KAJ2680713.1"/>
    <property type="molecule type" value="Genomic_DNA"/>
</dbReference>
<proteinExistence type="predicted"/>
<dbReference type="AlphaFoldDB" id="A0A9W8L120"/>
<accession>A0A9W8L120</accession>
<organism evidence="3 4">
    <name type="scientific">Coemansia spiralis</name>
    <dbReference type="NCBI Taxonomy" id="417178"/>
    <lineage>
        <taxon>Eukaryota</taxon>
        <taxon>Fungi</taxon>
        <taxon>Fungi incertae sedis</taxon>
        <taxon>Zoopagomycota</taxon>
        <taxon>Kickxellomycotina</taxon>
        <taxon>Kickxellomycetes</taxon>
        <taxon>Kickxellales</taxon>
        <taxon>Kickxellaceae</taxon>
        <taxon>Coemansia</taxon>
    </lineage>
</organism>
<feature type="compositionally biased region" description="Polar residues" evidence="1">
    <location>
        <begin position="23"/>
        <end position="37"/>
    </location>
</feature>
<reference evidence="3" key="1">
    <citation type="submission" date="2022-07" db="EMBL/GenBank/DDBJ databases">
        <title>Phylogenomic reconstructions and comparative analyses of Kickxellomycotina fungi.</title>
        <authorList>
            <person name="Reynolds N.K."/>
            <person name="Stajich J.E."/>
            <person name="Barry K."/>
            <person name="Grigoriev I.V."/>
            <person name="Crous P."/>
            <person name="Smith M.E."/>
        </authorList>
    </citation>
    <scope>NUCLEOTIDE SEQUENCE</scope>
    <source>
        <strain evidence="3">NRRL 3115</strain>
    </source>
</reference>
<name>A0A9W8L120_9FUNG</name>
<feature type="transmembrane region" description="Helical" evidence="2">
    <location>
        <begin position="133"/>
        <end position="160"/>
    </location>
</feature>
<keyword evidence="2" id="KW-1133">Transmembrane helix</keyword>
<sequence>MILVNNANSVNTDNDVSSSSTAGNTNTDAASEQQSLPVGQEVAQDGFAAQVATADSDSNDDMEGSTNESKGDNAFTSSKSQVTSVLGSPEIPRSIETIVRTQILVVAPDRIEQMTMSEPQPLRAFESSISASAAALTASASLLSVYNLFALSLAAAAIFITSQWM</sequence>
<dbReference type="Proteomes" id="UP001151518">
    <property type="component" value="Unassembled WGS sequence"/>
</dbReference>
<evidence type="ECO:0000256" key="1">
    <source>
        <dbReference type="SAM" id="MobiDB-lite"/>
    </source>
</evidence>
<feature type="compositionally biased region" description="Low complexity" evidence="1">
    <location>
        <begin position="1"/>
        <end position="22"/>
    </location>
</feature>
<gene>
    <name evidence="3" type="ORF">GGI25_000348</name>
</gene>
<evidence type="ECO:0000313" key="3">
    <source>
        <dbReference type="EMBL" id="KAJ2680713.1"/>
    </source>
</evidence>
<evidence type="ECO:0000313" key="4">
    <source>
        <dbReference type="Proteomes" id="UP001151518"/>
    </source>
</evidence>
<feature type="compositionally biased region" description="Polar residues" evidence="1">
    <location>
        <begin position="64"/>
        <end position="86"/>
    </location>
</feature>
<protein>
    <submittedName>
        <fullName evidence="3">Uncharacterized protein</fullName>
    </submittedName>
</protein>
<dbReference type="OrthoDB" id="5595385at2759"/>
<keyword evidence="2" id="KW-0812">Transmembrane</keyword>
<comment type="caution">
    <text evidence="3">The sequence shown here is derived from an EMBL/GenBank/DDBJ whole genome shotgun (WGS) entry which is preliminary data.</text>
</comment>
<feature type="region of interest" description="Disordered" evidence="1">
    <location>
        <begin position="1"/>
        <end position="87"/>
    </location>
</feature>
<evidence type="ECO:0000256" key="2">
    <source>
        <dbReference type="SAM" id="Phobius"/>
    </source>
</evidence>